<dbReference type="KEGG" id="sti:Sthe_2970"/>
<dbReference type="GO" id="GO:0009231">
    <property type="term" value="P:riboflavin biosynthetic process"/>
    <property type="evidence" value="ECO:0007669"/>
    <property type="project" value="InterPro"/>
</dbReference>
<accession>D1C981</accession>
<dbReference type="EMBL" id="CP001824">
    <property type="protein sequence ID" value="ACZ40374.1"/>
    <property type="molecule type" value="Genomic_DNA"/>
</dbReference>
<dbReference type="GO" id="GO:0008703">
    <property type="term" value="F:5-amino-6-(5-phosphoribosylamino)uracil reductase activity"/>
    <property type="evidence" value="ECO:0007669"/>
    <property type="project" value="InterPro"/>
</dbReference>
<dbReference type="InterPro" id="IPR024072">
    <property type="entry name" value="DHFR-like_dom_sf"/>
</dbReference>
<keyword evidence="3" id="KW-1185">Reference proteome</keyword>
<dbReference type="RefSeq" id="WP_012873409.1">
    <property type="nucleotide sequence ID" value="NC_013524.1"/>
</dbReference>
<proteinExistence type="predicted"/>
<evidence type="ECO:0000313" key="2">
    <source>
        <dbReference type="EMBL" id="ACZ40374.1"/>
    </source>
</evidence>
<dbReference type="PANTHER" id="PTHR38011">
    <property type="entry name" value="DIHYDROFOLATE REDUCTASE FAMILY PROTEIN (AFU_ORTHOLOGUE AFUA_8G06820)"/>
    <property type="match status" value="1"/>
</dbReference>
<dbReference type="eggNOG" id="COG0262">
    <property type="taxonomic scope" value="Bacteria"/>
</dbReference>
<dbReference type="PANTHER" id="PTHR38011:SF11">
    <property type="entry name" value="2,5-DIAMINO-6-RIBOSYLAMINO-4(3H)-PYRIMIDINONE 5'-PHOSPHATE REDUCTASE"/>
    <property type="match status" value="1"/>
</dbReference>
<dbReference type="OrthoDB" id="195113at2"/>
<dbReference type="HOGENOM" id="CLU_043966_1_3_0"/>
<dbReference type="InParanoid" id="D1C981"/>
<reference evidence="2" key="1">
    <citation type="journal article" date="2010" name="Stand. Genomic Sci.">
        <title>Complete genome sequence of Desulfohalobium retbaense type strain (HR(100)).</title>
        <authorList>
            <person name="Spring S."/>
            <person name="Nolan M."/>
            <person name="Lapidus A."/>
            <person name="Glavina Del Rio T."/>
            <person name="Copeland A."/>
            <person name="Tice H."/>
            <person name="Cheng J.F."/>
            <person name="Lucas S."/>
            <person name="Land M."/>
            <person name="Chen F."/>
            <person name="Bruce D."/>
            <person name="Goodwin L."/>
            <person name="Pitluck S."/>
            <person name="Ivanova N."/>
            <person name="Mavromatis K."/>
            <person name="Mikhailova N."/>
            <person name="Pati A."/>
            <person name="Chen A."/>
            <person name="Palaniappan K."/>
            <person name="Hauser L."/>
            <person name="Chang Y.J."/>
            <person name="Jeffries C.D."/>
            <person name="Munk C."/>
            <person name="Kiss H."/>
            <person name="Chain P."/>
            <person name="Han C."/>
            <person name="Brettin T."/>
            <person name="Detter J.C."/>
            <person name="Schuler E."/>
            <person name="Goker M."/>
            <person name="Rohde M."/>
            <person name="Bristow J."/>
            <person name="Eisen J.A."/>
            <person name="Markowitz V."/>
            <person name="Hugenholtz P."/>
            <person name="Kyrpides N.C."/>
            <person name="Klenk H.P."/>
        </authorList>
    </citation>
    <scope>NUCLEOTIDE SEQUENCE [LARGE SCALE GENOMIC DNA]</scope>
    <source>
        <strain evidence="2">DSM 20745</strain>
    </source>
</reference>
<dbReference type="Pfam" id="PF01872">
    <property type="entry name" value="RibD_C"/>
    <property type="match status" value="1"/>
</dbReference>
<dbReference type="Gene3D" id="3.40.430.10">
    <property type="entry name" value="Dihydrofolate Reductase, subunit A"/>
    <property type="match status" value="1"/>
</dbReference>
<organism evidence="2 3">
    <name type="scientific">Sphaerobacter thermophilus (strain ATCC 49802 / DSM 20745 / KCCM 41009 / NCIMB 13125 / S 6022)</name>
    <dbReference type="NCBI Taxonomy" id="479434"/>
    <lineage>
        <taxon>Bacteria</taxon>
        <taxon>Pseudomonadati</taxon>
        <taxon>Thermomicrobiota</taxon>
        <taxon>Thermomicrobia</taxon>
        <taxon>Sphaerobacterales</taxon>
        <taxon>Sphaerobacterineae</taxon>
        <taxon>Sphaerobacteraceae</taxon>
        <taxon>Sphaerobacter</taxon>
    </lineage>
</organism>
<dbReference type="InterPro" id="IPR050765">
    <property type="entry name" value="Riboflavin_Biosynth_HTPR"/>
</dbReference>
<name>D1C981_SPHTD</name>
<feature type="domain" description="Bacterial bifunctional deaminase-reductase C-terminal" evidence="1">
    <location>
        <begin position="2"/>
        <end position="180"/>
    </location>
</feature>
<evidence type="ECO:0000313" key="3">
    <source>
        <dbReference type="Proteomes" id="UP000002027"/>
    </source>
</evidence>
<dbReference type="SUPFAM" id="SSF53597">
    <property type="entry name" value="Dihydrofolate reductase-like"/>
    <property type="match status" value="1"/>
</dbReference>
<evidence type="ECO:0000259" key="1">
    <source>
        <dbReference type="Pfam" id="PF01872"/>
    </source>
</evidence>
<protein>
    <submittedName>
        <fullName evidence="2">Bifunctional deaminase-reductase domain protein</fullName>
    </submittedName>
</protein>
<dbReference type="Proteomes" id="UP000002027">
    <property type="component" value="Chromosome 2"/>
</dbReference>
<dbReference type="AlphaFoldDB" id="D1C981"/>
<sequence length="192" mass="22039">MRTVVYGMMVTIDGFIEGPNHQLDWPIIDDELHEYVNEQQRSKDTYVLGRRLYEMMEAFWPTADQDPSAPPYIVEFARIWRDTPKVVFSKTLDQVGPNARLVRDDVVDEVARLKQQPGKDIDVGGASIAASLMRHDLIDEYHLFIHPVVLGGGTPMFPALSDQRLLRLIDMRTFRSGVVFLRYQPADAEHVR</sequence>
<gene>
    <name evidence="2" type="ordered locus">Sthe_2970</name>
</gene>
<dbReference type="FunCoup" id="D1C981">
    <property type="interactions" value="41"/>
</dbReference>
<dbReference type="InterPro" id="IPR002734">
    <property type="entry name" value="RibDG_C"/>
</dbReference>
<dbReference type="STRING" id="479434.Sthe_2970"/>